<keyword evidence="1 2" id="KW-0238">DNA-binding</keyword>
<protein>
    <submittedName>
        <fullName evidence="4">TetR/AcrR family transcriptional regulator</fullName>
    </submittedName>
</protein>
<dbReference type="PROSITE" id="PS01081">
    <property type="entry name" value="HTH_TETR_1"/>
    <property type="match status" value="1"/>
</dbReference>
<sequence>MTNKREAAKQVKRKRILDESIKLFSTNGYTETTIQMVANAAGISFGSVFTYFETKETLLEATVMEPLEEVREQLMIINYETEDVTEELKNLIQRNIRLFSTSKIYLQLVQQIISRPDRHPKLLMSLDAFFTDFVNHLIPLIEKGQKEGKLKIQDPELVATAYFSFLNGIRLTMGLEEDHIWWEKFIDSAYLLFGPID</sequence>
<proteinExistence type="predicted"/>
<evidence type="ECO:0000313" key="4">
    <source>
        <dbReference type="EMBL" id="MCF6136334.1"/>
    </source>
</evidence>
<dbReference type="Gene3D" id="1.10.10.60">
    <property type="entry name" value="Homeodomain-like"/>
    <property type="match status" value="1"/>
</dbReference>
<evidence type="ECO:0000256" key="2">
    <source>
        <dbReference type="PROSITE-ProRule" id="PRU00335"/>
    </source>
</evidence>
<dbReference type="EMBL" id="JAKIJS010000001">
    <property type="protein sequence ID" value="MCF6136334.1"/>
    <property type="molecule type" value="Genomic_DNA"/>
</dbReference>
<dbReference type="SUPFAM" id="SSF48498">
    <property type="entry name" value="Tetracyclin repressor-like, C-terminal domain"/>
    <property type="match status" value="1"/>
</dbReference>
<name>A0ABS9GXI0_9BACL</name>
<dbReference type="InterPro" id="IPR023772">
    <property type="entry name" value="DNA-bd_HTH_TetR-type_CS"/>
</dbReference>
<dbReference type="PRINTS" id="PR00455">
    <property type="entry name" value="HTHTETR"/>
</dbReference>
<dbReference type="InterPro" id="IPR001647">
    <property type="entry name" value="HTH_TetR"/>
</dbReference>
<dbReference type="Proteomes" id="UP001649381">
    <property type="component" value="Unassembled WGS sequence"/>
</dbReference>
<reference evidence="4 5" key="1">
    <citation type="submission" date="2022-01" db="EMBL/GenBank/DDBJ databases">
        <title>Alkalihalobacillus sp. EGI L200015, a novel bacterium isolated from a salt lake sediment.</title>
        <authorList>
            <person name="Gao L."/>
            <person name="Fang B.-Z."/>
            <person name="Li W.-J."/>
        </authorList>
    </citation>
    <scope>NUCLEOTIDE SEQUENCE [LARGE SCALE GENOMIC DNA]</scope>
    <source>
        <strain evidence="4 5">KCTC 12718</strain>
    </source>
</reference>
<dbReference type="InterPro" id="IPR050624">
    <property type="entry name" value="HTH-type_Tx_Regulator"/>
</dbReference>
<accession>A0ABS9GXI0</accession>
<dbReference type="Pfam" id="PF00440">
    <property type="entry name" value="TetR_N"/>
    <property type="match status" value="1"/>
</dbReference>
<dbReference type="PANTHER" id="PTHR43479:SF11">
    <property type="entry name" value="ACREF_ENVCD OPERON REPRESSOR-RELATED"/>
    <property type="match status" value="1"/>
</dbReference>
<dbReference type="SUPFAM" id="SSF46689">
    <property type="entry name" value="Homeodomain-like"/>
    <property type="match status" value="1"/>
</dbReference>
<dbReference type="PANTHER" id="PTHR43479">
    <property type="entry name" value="ACREF/ENVCD OPERON REPRESSOR-RELATED"/>
    <property type="match status" value="1"/>
</dbReference>
<feature type="DNA-binding region" description="H-T-H motif" evidence="2">
    <location>
        <begin position="33"/>
        <end position="52"/>
    </location>
</feature>
<dbReference type="RefSeq" id="WP_236330849.1">
    <property type="nucleotide sequence ID" value="NZ_JAKIJS010000001.1"/>
</dbReference>
<dbReference type="InterPro" id="IPR009057">
    <property type="entry name" value="Homeodomain-like_sf"/>
</dbReference>
<dbReference type="PROSITE" id="PS50977">
    <property type="entry name" value="HTH_TETR_2"/>
    <property type="match status" value="1"/>
</dbReference>
<comment type="caution">
    <text evidence="4">The sequence shown here is derived from an EMBL/GenBank/DDBJ whole genome shotgun (WGS) entry which is preliminary data.</text>
</comment>
<evidence type="ECO:0000256" key="1">
    <source>
        <dbReference type="ARBA" id="ARBA00023125"/>
    </source>
</evidence>
<feature type="domain" description="HTH tetR-type" evidence="3">
    <location>
        <begin position="10"/>
        <end position="70"/>
    </location>
</feature>
<gene>
    <name evidence="4" type="ORF">L2716_01245</name>
</gene>
<keyword evidence="5" id="KW-1185">Reference proteome</keyword>
<dbReference type="Gene3D" id="1.10.357.10">
    <property type="entry name" value="Tetracycline Repressor, domain 2"/>
    <property type="match status" value="1"/>
</dbReference>
<evidence type="ECO:0000313" key="5">
    <source>
        <dbReference type="Proteomes" id="UP001649381"/>
    </source>
</evidence>
<dbReference type="InterPro" id="IPR036271">
    <property type="entry name" value="Tet_transcr_reg_TetR-rel_C_sf"/>
</dbReference>
<organism evidence="4 5">
    <name type="scientific">Pseudalkalibacillus berkeleyi</name>
    <dbReference type="NCBI Taxonomy" id="1069813"/>
    <lineage>
        <taxon>Bacteria</taxon>
        <taxon>Bacillati</taxon>
        <taxon>Bacillota</taxon>
        <taxon>Bacilli</taxon>
        <taxon>Bacillales</taxon>
        <taxon>Fictibacillaceae</taxon>
        <taxon>Pseudalkalibacillus</taxon>
    </lineage>
</organism>
<evidence type="ECO:0000259" key="3">
    <source>
        <dbReference type="PROSITE" id="PS50977"/>
    </source>
</evidence>